<organism evidence="2 3">
    <name type="scientific">Photinus pyralis</name>
    <name type="common">Common eastern firefly</name>
    <name type="synonym">Lampyris pyralis</name>
    <dbReference type="NCBI Taxonomy" id="7054"/>
    <lineage>
        <taxon>Eukaryota</taxon>
        <taxon>Metazoa</taxon>
        <taxon>Ecdysozoa</taxon>
        <taxon>Arthropoda</taxon>
        <taxon>Hexapoda</taxon>
        <taxon>Insecta</taxon>
        <taxon>Pterygota</taxon>
        <taxon>Neoptera</taxon>
        <taxon>Endopterygota</taxon>
        <taxon>Coleoptera</taxon>
        <taxon>Polyphaga</taxon>
        <taxon>Elateriformia</taxon>
        <taxon>Elateroidea</taxon>
        <taxon>Lampyridae</taxon>
        <taxon>Lampyrinae</taxon>
        <taxon>Photinus</taxon>
    </lineage>
</organism>
<dbReference type="EMBL" id="VVIM01000003">
    <property type="protein sequence ID" value="KAB0801544.1"/>
    <property type="molecule type" value="Genomic_DNA"/>
</dbReference>
<evidence type="ECO:0000256" key="1">
    <source>
        <dbReference type="SAM" id="MobiDB-lite"/>
    </source>
</evidence>
<dbReference type="Proteomes" id="UP000327044">
    <property type="component" value="Unassembled WGS sequence"/>
</dbReference>
<proteinExistence type="predicted"/>
<evidence type="ECO:0000313" key="3">
    <source>
        <dbReference type="Proteomes" id="UP000327044"/>
    </source>
</evidence>
<protein>
    <submittedName>
        <fullName evidence="2">Uncharacterized protein</fullName>
    </submittedName>
</protein>
<keyword evidence="3" id="KW-1185">Reference proteome</keyword>
<evidence type="ECO:0000313" key="2">
    <source>
        <dbReference type="EMBL" id="KAB0801544.1"/>
    </source>
</evidence>
<reference evidence="2 3" key="1">
    <citation type="journal article" date="2018" name="Elife">
        <title>Firefly genomes illuminate parallel origins of bioluminescence in beetles.</title>
        <authorList>
            <person name="Fallon T.R."/>
            <person name="Lower S.E."/>
            <person name="Chang C.H."/>
            <person name="Bessho-Uehara M."/>
            <person name="Martin G.J."/>
            <person name="Bewick A.J."/>
            <person name="Behringer M."/>
            <person name="Debat H.J."/>
            <person name="Wong I."/>
            <person name="Day J.C."/>
            <person name="Suvorov A."/>
            <person name="Silva C.J."/>
            <person name="Stanger-Hall K.F."/>
            <person name="Hall D.W."/>
            <person name="Schmitz R.J."/>
            <person name="Nelson D.R."/>
            <person name="Lewis S.M."/>
            <person name="Shigenobu S."/>
            <person name="Bybee S.M."/>
            <person name="Larracuente A.M."/>
            <person name="Oba Y."/>
            <person name="Weng J.K."/>
        </authorList>
    </citation>
    <scope>NUCLEOTIDE SEQUENCE [LARGE SCALE GENOMIC DNA]</scope>
    <source>
        <strain evidence="2">1611_PpyrPB1</strain>
        <tissue evidence="2">Whole body</tissue>
    </source>
</reference>
<sequence>MFSWINSKNHEQIAGPSRPSSSNQSFTQENTSNSEKDDNESVVSKIKRMGNILEGLKIKLAVEKELLAKERMGVDCFLAKSSMNPESAEYLSMSPQNNVSSPLWKDQPPWLQQKGLNNFNPITPDPPMRLSPARYKEYIQEVERLCQAEYNNVKASISSIKRSVREDYMKGEEMLNSDSEQHRHKKHGNHHSEYCSKKHHRRKYSNKSHQVDLDDEGTFPNRYHYAYHLQNDSFHDVGVNSPQVYMREVDSDFNDIEEALLKIHHNQT</sequence>
<feature type="compositionally biased region" description="Polar residues" evidence="1">
    <location>
        <begin position="18"/>
        <end position="33"/>
    </location>
</feature>
<dbReference type="AlphaFoldDB" id="A0A5N4AW33"/>
<dbReference type="InParanoid" id="A0A5N4AW33"/>
<feature type="region of interest" description="Disordered" evidence="1">
    <location>
        <begin position="1"/>
        <end position="42"/>
    </location>
</feature>
<gene>
    <name evidence="2" type="ORF">PPYR_05898</name>
</gene>
<feature type="region of interest" description="Disordered" evidence="1">
    <location>
        <begin position="177"/>
        <end position="210"/>
    </location>
</feature>
<accession>A0A5N4AW33</accession>
<feature type="compositionally biased region" description="Basic residues" evidence="1">
    <location>
        <begin position="197"/>
        <end position="206"/>
    </location>
</feature>
<name>A0A5N4AW33_PHOPY</name>
<comment type="caution">
    <text evidence="2">The sequence shown here is derived from an EMBL/GenBank/DDBJ whole genome shotgun (WGS) entry which is preliminary data.</text>
</comment>